<dbReference type="GO" id="GO:0005886">
    <property type="term" value="C:plasma membrane"/>
    <property type="evidence" value="ECO:0007669"/>
    <property type="project" value="UniProtKB-SubCell"/>
</dbReference>
<evidence type="ECO:0000256" key="9">
    <source>
        <dbReference type="PROSITE-ProRule" id="PRU00284"/>
    </source>
</evidence>
<keyword evidence="6 10" id="KW-0472">Membrane</keyword>
<dbReference type="Pfam" id="PF00015">
    <property type="entry name" value="MCPsignal"/>
    <property type="match status" value="1"/>
</dbReference>
<evidence type="ECO:0000256" key="8">
    <source>
        <dbReference type="ARBA" id="ARBA00029447"/>
    </source>
</evidence>
<comment type="subcellular location">
    <subcellularLocation>
        <location evidence="1">Cell membrane</location>
        <topology evidence="1">Multi-pass membrane protein</topology>
    </subcellularLocation>
</comment>
<evidence type="ECO:0000256" key="4">
    <source>
        <dbReference type="ARBA" id="ARBA00022692"/>
    </source>
</evidence>
<evidence type="ECO:0000259" key="11">
    <source>
        <dbReference type="PROSITE" id="PS50111"/>
    </source>
</evidence>
<dbReference type="PRINTS" id="PR00260">
    <property type="entry name" value="CHEMTRNSDUCR"/>
</dbReference>
<dbReference type="EMBL" id="JACJFN010000003">
    <property type="protein sequence ID" value="MBB1520079.1"/>
    <property type="molecule type" value="Genomic_DNA"/>
</dbReference>
<evidence type="ECO:0000256" key="7">
    <source>
        <dbReference type="ARBA" id="ARBA00023224"/>
    </source>
</evidence>
<evidence type="ECO:0000256" key="5">
    <source>
        <dbReference type="ARBA" id="ARBA00022989"/>
    </source>
</evidence>
<dbReference type="SUPFAM" id="SSF58104">
    <property type="entry name" value="Methyl-accepting chemotaxis protein (MCP) signaling domain"/>
    <property type="match status" value="1"/>
</dbReference>
<proteinExistence type="inferred from homology"/>
<keyword evidence="5 10" id="KW-1133">Transmembrane helix</keyword>
<feature type="transmembrane region" description="Helical" evidence="10">
    <location>
        <begin position="298"/>
        <end position="320"/>
    </location>
</feature>
<evidence type="ECO:0000313" key="13">
    <source>
        <dbReference type="Proteomes" id="UP000581189"/>
    </source>
</evidence>
<dbReference type="InterPro" id="IPR004090">
    <property type="entry name" value="Chemotax_Me-accpt_rcpt"/>
</dbReference>
<dbReference type="InterPro" id="IPR033479">
    <property type="entry name" value="dCache_1"/>
</dbReference>
<evidence type="ECO:0000256" key="10">
    <source>
        <dbReference type="SAM" id="Phobius"/>
    </source>
</evidence>
<evidence type="ECO:0000256" key="2">
    <source>
        <dbReference type="ARBA" id="ARBA00022475"/>
    </source>
</evidence>
<accession>A0A7W4DCG3</accession>
<name>A0A7W4DCG3_9GAMM</name>
<dbReference type="SMART" id="SM00283">
    <property type="entry name" value="MA"/>
    <property type="match status" value="1"/>
</dbReference>
<dbReference type="PANTHER" id="PTHR32089">
    <property type="entry name" value="METHYL-ACCEPTING CHEMOTAXIS PROTEIN MCPB"/>
    <property type="match status" value="1"/>
</dbReference>
<keyword evidence="13" id="KW-1185">Reference proteome</keyword>
<comment type="caution">
    <text evidence="12">The sequence shown here is derived from an EMBL/GenBank/DDBJ whole genome shotgun (WGS) entry which is preliminary data.</text>
</comment>
<keyword evidence="7 9" id="KW-0807">Transducer</keyword>
<dbReference type="GO" id="GO:0006935">
    <property type="term" value="P:chemotaxis"/>
    <property type="evidence" value="ECO:0007669"/>
    <property type="project" value="UniProtKB-KW"/>
</dbReference>
<dbReference type="PANTHER" id="PTHR32089:SF70">
    <property type="entry name" value="ENERGY TAXIS MODULATING METHYL ACCEPTING SENSORY TRANSDUCER"/>
    <property type="match status" value="1"/>
</dbReference>
<dbReference type="Pfam" id="PF02743">
    <property type="entry name" value="dCache_1"/>
    <property type="match status" value="1"/>
</dbReference>
<feature type="domain" description="Methyl-accepting transducer" evidence="11">
    <location>
        <begin position="380"/>
        <end position="616"/>
    </location>
</feature>
<dbReference type="InterPro" id="IPR004089">
    <property type="entry name" value="MCPsignal_dom"/>
</dbReference>
<evidence type="ECO:0000256" key="6">
    <source>
        <dbReference type="ARBA" id="ARBA00023136"/>
    </source>
</evidence>
<keyword evidence="4 10" id="KW-0812">Transmembrane</keyword>
<evidence type="ECO:0000256" key="1">
    <source>
        <dbReference type="ARBA" id="ARBA00004651"/>
    </source>
</evidence>
<keyword evidence="3" id="KW-0145">Chemotaxis</keyword>
<dbReference type="GO" id="GO:0004888">
    <property type="term" value="F:transmembrane signaling receptor activity"/>
    <property type="evidence" value="ECO:0007669"/>
    <property type="project" value="InterPro"/>
</dbReference>
<sequence length="652" mass="70225">MPLRLKLALSYLMIGLIPVMAMAFTVYHQASQALQEQTLNALEAVANIKQRQLQDNWQSRHNQLSTLASNLGTSYAGLDAVALLSTANYDRPIFENFIKTFGYRELKLISSDGKVLFSVLRGNDYQQNLNDPAWRDTPMARLARASLDSQQALISDLANNPQTGEPSQFLAAPIISDGELQAMLMLELPIDPLNAVMQTRQGLGEAGETYLVGSDGLLRSDSVRFSDLQVSRGSAQTTPLVGQALTLALQGQQGRLAEPGLDGKPALKAFVPLEFNGQRWALIAEMDQAQAFAPVRELMWQVLLLGLLTIAGVALATWLVSRSVMRPLGGEPSNMADLARRLAAGELRLASQNTPHSGLMQALHEMAGAWREVIERLRQASSAVGDASGDILGAAGQTSSRLDQQQEALEMVVSAVDQMAATVQEIASNASQSADGSAAAREAFSTMQSTLQRMIGRQDQLLDGLRQADRVVQTLAGDSQQIGSVLSVIGAIAEQTNLLALNAAIEAARAGEQGRGFAVVADEVRNLALRTRTATEEIVQIIGALGDSSDEALQRMQGSTEQARALEDETQAVLGSLEHLSQSLEGVHALAFQIAAAAEQQAATTQEVNQHMHRLHEMTGENRQTAAHTRNCGEHLRKVAGSQQQLVAHFQL</sequence>
<dbReference type="PROSITE" id="PS50111">
    <property type="entry name" value="CHEMOTAXIS_TRANSDUC_2"/>
    <property type="match status" value="1"/>
</dbReference>
<protein>
    <submittedName>
        <fullName evidence="12">Methyl-accepting chemotaxis protein</fullName>
    </submittedName>
</protein>
<dbReference type="AlphaFoldDB" id="A0A7W4DCG3"/>
<organism evidence="12 13">
    <name type="scientific">Aquipseudomonas guryensis</name>
    <dbReference type="NCBI Taxonomy" id="2759165"/>
    <lineage>
        <taxon>Bacteria</taxon>
        <taxon>Pseudomonadati</taxon>
        <taxon>Pseudomonadota</taxon>
        <taxon>Gammaproteobacteria</taxon>
        <taxon>Pseudomonadales</taxon>
        <taxon>Pseudomonadaceae</taxon>
        <taxon>Aquipseudomonas</taxon>
    </lineage>
</organism>
<comment type="similarity">
    <text evidence="8">Belongs to the methyl-accepting chemotaxis (MCP) protein family.</text>
</comment>
<keyword evidence="2" id="KW-1003">Cell membrane</keyword>
<dbReference type="Gene3D" id="1.10.287.950">
    <property type="entry name" value="Methyl-accepting chemotaxis protein"/>
    <property type="match status" value="1"/>
</dbReference>
<dbReference type="Proteomes" id="UP000581189">
    <property type="component" value="Unassembled WGS sequence"/>
</dbReference>
<evidence type="ECO:0000256" key="3">
    <source>
        <dbReference type="ARBA" id="ARBA00022500"/>
    </source>
</evidence>
<reference evidence="12 13" key="1">
    <citation type="submission" date="2020-08" db="EMBL/GenBank/DDBJ databases">
        <authorList>
            <person name="Kim C.M."/>
        </authorList>
    </citation>
    <scope>NUCLEOTIDE SEQUENCE [LARGE SCALE GENOMIC DNA]</scope>
    <source>
        <strain evidence="12 13">SR9</strain>
    </source>
</reference>
<dbReference type="GO" id="GO:0007165">
    <property type="term" value="P:signal transduction"/>
    <property type="evidence" value="ECO:0007669"/>
    <property type="project" value="UniProtKB-KW"/>
</dbReference>
<dbReference type="FunFam" id="1.10.287.950:FF:000001">
    <property type="entry name" value="Methyl-accepting chemotaxis sensory transducer"/>
    <property type="match status" value="1"/>
</dbReference>
<gene>
    <name evidence="12" type="ORF">H3H45_12575</name>
</gene>
<evidence type="ECO:0000313" key="12">
    <source>
        <dbReference type="EMBL" id="MBB1520079.1"/>
    </source>
</evidence>